<feature type="domain" description="Concentrative nucleoside transporter C-terminal" evidence="9">
    <location>
        <begin position="214"/>
        <end position="420"/>
    </location>
</feature>
<dbReference type="GO" id="GO:0015293">
    <property type="term" value="F:symporter activity"/>
    <property type="evidence" value="ECO:0007669"/>
    <property type="project" value="TreeGrafter"/>
</dbReference>
<reference evidence="11" key="2">
    <citation type="submission" date="2020-09" db="EMBL/GenBank/DDBJ databases">
        <authorList>
            <person name="Sun Q."/>
            <person name="Zhou Y."/>
        </authorList>
    </citation>
    <scope>NUCLEOTIDE SEQUENCE</scope>
    <source>
        <strain evidence="11">CGMCC 1.12921</strain>
    </source>
</reference>
<dbReference type="Pfam" id="PF01773">
    <property type="entry name" value="Nucleos_tra2_N"/>
    <property type="match status" value="1"/>
</dbReference>
<feature type="transmembrane region" description="Helical" evidence="7">
    <location>
        <begin position="102"/>
        <end position="127"/>
    </location>
</feature>
<organism evidence="11 12">
    <name type="scientific">Aquisalinus flavus</name>
    <dbReference type="NCBI Taxonomy" id="1526572"/>
    <lineage>
        <taxon>Bacteria</taxon>
        <taxon>Pseudomonadati</taxon>
        <taxon>Pseudomonadota</taxon>
        <taxon>Alphaproteobacteria</taxon>
        <taxon>Parvularculales</taxon>
        <taxon>Parvularculaceae</taxon>
        <taxon>Aquisalinus</taxon>
    </lineage>
</organism>
<evidence type="ECO:0000313" key="11">
    <source>
        <dbReference type="EMBL" id="GGC98953.1"/>
    </source>
</evidence>
<evidence type="ECO:0000256" key="1">
    <source>
        <dbReference type="ARBA" id="ARBA00004651"/>
    </source>
</evidence>
<feature type="transmembrane region" description="Helical" evidence="7">
    <location>
        <begin position="365"/>
        <end position="392"/>
    </location>
</feature>
<keyword evidence="3" id="KW-1003">Cell membrane</keyword>
<dbReference type="InterPro" id="IPR011657">
    <property type="entry name" value="CNT_C_dom"/>
</dbReference>
<feature type="domain" description="Concentrative nucleoside transporter N-terminal" evidence="8">
    <location>
        <begin position="11"/>
        <end position="84"/>
    </location>
</feature>
<evidence type="ECO:0000256" key="7">
    <source>
        <dbReference type="SAM" id="Phobius"/>
    </source>
</evidence>
<gene>
    <name evidence="11" type="ORF">GCM10011342_04880</name>
</gene>
<feature type="transmembrane region" description="Helical" evidence="7">
    <location>
        <begin position="211"/>
        <end position="234"/>
    </location>
</feature>
<dbReference type="Proteomes" id="UP000613582">
    <property type="component" value="Unassembled WGS sequence"/>
</dbReference>
<evidence type="ECO:0000259" key="8">
    <source>
        <dbReference type="Pfam" id="PF01773"/>
    </source>
</evidence>
<comment type="caution">
    <text evidence="11">The sequence shown here is derived from an EMBL/GenBank/DDBJ whole genome shotgun (WGS) entry which is preliminary data.</text>
</comment>
<dbReference type="GO" id="GO:0005886">
    <property type="term" value="C:plasma membrane"/>
    <property type="evidence" value="ECO:0007669"/>
    <property type="project" value="UniProtKB-SubCell"/>
</dbReference>
<evidence type="ECO:0000256" key="3">
    <source>
        <dbReference type="ARBA" id="ARBA00022475"/>
    </source>
</evidence>
<keyword evidence="6 7" id="KW-0472">Membrane</keyword>
<keyword evidence="12" id="KW-1185">Reference proteome</keyword>
<reference evidence="11" key="1">
    <citation type="journal article" date="2014" name="Int. J. Syst. Evol. Microbiol.">
        <title>Complete genome sequence of Corynebacterium casei LMG S-19264T (=DSM 44701T), isolated from a smear-ripened cheese.</title>
        <authorList>
            <consortium name="US DOE Joint Genome Institute (JGI-PGF)"/>
            <person name="Walter F."/>
            <person name="Albersmeier A."/>
            <person name="Kalinowski J."/>
            <person name="Ruckert C."/>
        </authorList>
    </citation>
    <scope>NUCLEOTIDE SEQUENCE</scope>
    <source>
        <strain evidence="11">CGMCC 1.12921</strain>
    </source>
</reference>
<comment type="similarity">
    <text evidence="2">Belongs to the concentrative nucleoside transporter (CNT) (TC 2.A.41) family.</text>
</comment>
<evidence type="ECO:0000256" key="4">
    <source>
        <dbReference type="ARBA" id="ARBA00022692"/>
    </source>
</evidence>
<proteinExistence type="inferred from homology"/>
<evidence type="ECO:0000256" key="6">
    <source>
        <dbReference type="ARBA" id="ARBA00023136"/>
    </source>
</evidence>
<evidence type="ECO:0000259" key="10">
    <source>
        <dbReference type="Pfam" id="PF07670"/>
    </source>
</evidence>
<keyword evidence="4 7" id="KW-0812">Transmembrane</keyword>
<evidence type="ECO:0000256" key="5">
    <source>
        <dbReference type="ARBA" id="ARBA00022989"/>
    </source>
</evidence>
<feature type="transmembrane region" description="Helical" evidence="7">
    <location>
        <begin position="30"/>
        <end position="52"/>
    </location>
</feature>
<dbReference type="InterPro" id="IPR011642">
    <property type="entry name" value="Gate_dom"/>
</dbReference>
<dbReference type="InterPro" id="IPR008276">
    <property type="entry name" value="C_nuclsd_transpt"/>
</dbReference>
<feature type="transmembrane region" description="Helical" evidence="7">
    <location>
        <begin position="404"/>
        <end position="424"/>
    </location>
</feature>
<evidence type="ECO:0000259" key="9">
    <source>
        <dbReference type="Pfam" id="PF07662"/>
    </source>
</evidence>
<sequence length="425" mass="45446">MEFGLRGQSMLGIFAFMAIAWLLSERKLKFPFMSAIWAVAIQIGVAAFFLQFDPARRALRGLNGLVDALQSATLEGTSFLFGYLGTSDPAAMPFDPVEGAPLFIFAFQGLFLVVFISALSAVLWHWGILKWIVRGFAMILTRVFGTGGAVSLAAAANVFLGQTEAPLLIRAYLDRVTRSELFTIITSGYATVAGSVIVLYATILAPIEPSILGHIIVASIISVPAALLIGRIMVPYSDEETPTPTSAGDDFQYEGSMDAFMHGVTEGGKLWWNIVISILAFIALAALINIMLDAFIPDVGGAPLTLERMLGWVFMPLVWLAGVPFEEAFQAGQLMGIKTALNEVIAYIELASLEPGTLSERTSLIMVYALCGFANIGSLGIVIGGLSSLVPNRRKEIIQLAPKALVGGTLATLMSGAVIGVIWMG</sequence>
<protein>
    <submittedName>
        <fullName evidence="11">Nucleoside:proton symporter</fullName>
    </submittedName>
</protein>
<accession>A0A8J2V606</accession>
<name>A0A8J2V606_9PROT</name>
<dbReference type="Pfam" id="PF07670">
    <property type="entry name" value="Gate"/>
    <property type="match status" value="1"/>
</dbReference>
<dbReference type="PANTHER" id="PTHR10590:SF4">
    <property type="entry name" value="SOLUTE CARRIER FAMILY 28 MEMBER 3"/>
    <property type="match status" value="1"/>
</dbReference>
<evidence type="ECO:0000256" key="2">
    <source>
        <dbReference type="ARBA" id="ARBA00009033"/>
    </source>
</evidence>
<dbReference type="InterPro" id="IPR002668">
    <property type="entry name" value="CNT_N_dom"/>
</dbReference>
<evidence type="ECO:0000313" key="12">
    <source>
        <dbReference type="Proteomes" id="UP000613582"/>
    </source>
</evidence>
<feature type="transmembrane region" description="Helical" evidence="7">
    <location>
        <begin position="6"/>
        <end position="23"/>
    </location>
</feature>
<keyword evidence="5 7" id="KW-1133">Transmembrane helix</keyword>
<dbReference type="AlphaFoldDB" id="A0A8J2V606"/>
<feature type="transmembrane region" description="Helical" evidence="7">
    <location>
        <begin position="139"/>
        <end position="161"/>
    </location>
</feature>
<feature type="transmembrane region" description="Helical" evidence="7">
    <location>
        <begin position="308"/>
        <end position="325"/>
    </location>
</feature>
<dbReference type="Pfam" id="PF07662">
    <property type="entry name" value="Nucleos_tra2_C"/>
    <property type="match status" value="1"/>
</dbReference>
<feature type="transmembrane region" description="Helical" evidence="7">
    <location>
        <begin position="270"/>
        <end position="296"/>
    </location>
</feature>
<dbReference type="GO" id="GO:0005337">
    <property type="term" value="F:nucleoside transmembrane transporter activity"/>
    <property type="evidence" value="ECO:0007669"/>
    <property type="project" value="InterPro"/>
</dbReference>
<dbReference type="PANTHER" id="PTHR10590">
    <property type="entry name" value="SODIUM/NUCLEOSIDE COTRANSPORTER"/>
    <property type="match status" value="1"/>
</dbReference>
<feature type="domain" description="Nucleoside transporter/FeoB GTPase Gate" evidence="10">
    <location>
        <begin position="112"/>
        <end position="205"/>
    </location>
</feature>
<comment type="subcellular location">
    <subcellularLocation>
        <location evidence="1">Cell membrane</location>
        <topology evidence="1">Multi-pass membrane protein</topology>
    </subcellularLocation>
</comment>
<dbReference type="EMBL" id="BMGH01000001">
    <property type="protein sequence ID" value="GGC98953.1"/>
    <property type="molecule type" value="Genomic_DNA"/>
</dbReference>
<feature type="transmembrane region" description="Helical" evidence="7">
    <location>
        <begin position="181"/>
        <end position="204"/>
    </location>
</feature>